<dbReference type="InterPro" id="IPR041605">
    <property type="entry name" value="Exo_C"/>
</dbReference>
<dbReference type="KEGG" id="cqn:G7Y29_06190"/>
<dbReference type="SMART" id="SM00474">
    <property type="entry name" value="35EXOc"/>
    <property type="match status" value="1"/>
</dbReference>
<dbReference type="SUPFAM" id="SSF47819">
    <property type="entry name" value="HRDC-like"/>
    <property type="match status" value="1"/>
</dbReference>
<sequence length="386" mass="42069">MRFSLVDDPTTFHSAATALAAGCGPFAVDTERASSFRYDDRAFLVQVHRRGAGTFLIAPEGHRDAVRSTFAPVLNGADWILHAAGEDLPSLAALGLYPGTVFDTELAARLAGFERPNLAAMVHEFTGVTLDKGHGREDWSATPLPGEWQEYAALDVVHLNDLAEGLTELLDAAGKLDAAAQEFTHLLSLPPTPVKSWRDLKGLSTVPSGLGLEIARTLWEYRDTRARRTDTSPHALLSSKVLVEIARSQPRTPAELARVRGFPARRRGAVDKWFDVLSQAYHVSPTRWPAAAAERDDNPPSKSAWQRHHPQSWERFVAAREALAELAGSLSIASEVLLQPALLRKVVWEGVPGDTDSVARELLRAGARPWQVDAVSPVTAQALRGK</sequence>
<dbReference type="Gene3D" id="3.30.420.10">
    <property type="entry name" value="Ribonuclease H-like superfamily/Ribonuclease H"/>
    <property type="match status" value="1"/>
</dbReference>
<dbReference type="InterPro" id="IPR002562">
    <property type="entry name" value="3'-5'_exonuclease_dom"/>
</dbReference>
<dbReference type="Pfam" id="PF01612">
    <property type="entry name" value="DNA_pol_A_exo1"/>
    <property type="match status" value="1"/>
</dbReference>
<dbReference type="GO" id="GO:0008408">
    <property type="term" value="F:3'-5' exonuclease activity"/>
    <property type="evidence" value="ECO:0007669"/>
    <property type="project" value="InterPro"/>
</dbReference>
<evidence type="ECO:0000256" key="1">
    <source>
        <dbReference type="SAM" id="MobiDB-lite"/>
    </source>
</evidence>
<dbReference type="GO" id="GO:0006139">
    <property type="term" value="P:nucleobase-containing compound metabolic process"/>
    <property type="evidence" value="ECO:0007669"/>
    <property type="project" value="InterPro"/>
</dbReference>
<organism evidence="3 4">
    <name type="scientific">Corynebacterium qintianiae</name>
    <dbReference type="NCBI Taxonomy" id="2709392"/>
    <lineage>
        <taxon>Bacteria</taxon>
        <taxon>Bacillati</taxon>
        <taxon>Actinomycetota</taxon>
        <taxon>Actinomycetes</taxon>
        <taxon>Mycobacteriales</taxon>
        <taxon>Corynebacteriaceae</taxon>
        <taxon>Corynebacterium</taxon>
    </lineage>
</organism>
<dbReference type="Proteomes" id="UP000594586">
    <property type="component" value="Chromosome"/>
</dbReference>
<gene>
    <name evidence="3" type="ORF">G7Y29_06190</name>
</gene>
<dbReference type="GO" id="GO:0003676">
    <property type="term" value="F:nucleic acid binding"/>
    <property type="evidence" value="ECO:0007669"/>
    <property type="project" value="InterPro"/>
</dbReference>
<evidence type="ECO:0000259" key="2">
    <source>
        <dbReference type="PROSITE" id="PS50967"/>
    </source>
</evidence>
<dbReference type="Gene3D" id="1.10.150.80">
    <property type="entry name" value="HRDC domain"/>
    <property type="match status" value="2"/>
</dbReference>
<keyword evidence="4" id="KW-1185">Reference proteome</keyword>
<dbReference type="GO" id="GO:0000166">
    <property type="term" value="F:nucleotide binding"/>
    <property type="evidence" value="ECO:0007669"/>
    <property type="project" value="InterPro"/>
</dbReference>
<dbReference type="SUPFAM" id="SSF53098">
    <property type="entry name" value="Ribonuclease H-like"/>
    <property type="match status" value="1"/>
</dbReference>
<dbReference type="EMBL" id="CP064955">
    <property type="protein sequence ID" value="QPK82486.1"/>
    <property type="molecule type" value="Genomic_DNA"/>
</dbReference>
<dbReference type="InterPro" id="IPR036397">
    <property type="entry name" value="RNaseH_sf"/>
</dbReference>
<dbReference type="Pfam" id="PF18305">
    <property type="entry name" value="DNA_pol_A_exoN"/>
    <property type="match status" value="1"/>
</dbReference>
<evidence type="ECO:0000313" key="4">
    <source>
        <dbReference type="Proteomes" id="UP000594586"/>
    </source>
</evidence>
<dbReference type="InterPro" id="IPR012337">
    <property type="entry name" value="RNaseH-like_sf"/>
</dbReference>
<protein>
    <submittedName>
        <fullName evidence="3">HRDC domain-containing protein</fullName>
    </submittedName>
</protein>
<dbReference type="RefSeq" id="WP_165003861.1">
    <property type="nucleotide sequence ID" value="NZ_CP064955.1"/>
</dbReference>
<evidence type="ECO:0000313" key="3">
    <source>
        <dbReference type="EMBL" id="QPK82486.1"/>
    </source>
</evidence>
<dbReference type="PROSITE" id="PS51257">
    <property type="entry name" value="PROKAR_LIPOPROTEIN"/>
    <property type="match status" value="1"/>
</dbReference>
<dbReference type="InterPro" id="IPR010997">
    <property type="entry name" value="HRDC-like_sf"/>
</dbReference>
<dbReference type="InterPro" id="IPR051086">
    <property type="entry name" value="RNase_D-like"/>
</dbReference>
<dbReference type="Pfam" id="PF00570">
    <property type="entry name" value="HRDC"/>
    <property type="match status" value="1"/>
</dbReference>
<reference evidence="3 4" key="1">
    <citation type="submission" date="2020-11" db="EMBL/GenBank/DDBJ databases">
        <title>Corynebacterium sp. MC1420.</title>
        <authorList>
            <person name="Zhou J."/>
        </authorList>
    </citation>
    <scope>NUCLEOTIDE SEQUENCE [LARGE SCALE GENOMIC DNA]</scope>
    <source>
        <strain evidence="3 4">MC1420</strain>
    </source>
</reference>
<name>A0A7T0PDT4_9CORY</name>
<dbReference type="AlphaFoldDB" id="A0A7T0PDT4"/>
<accession>A0A7T0PDT4</accession>
<dbReference type="InterPro" id="IPR044876">
    <property type="entry name" value="HRDC_dom_sf"/>
</dbReference>
<dbReference type="PANTHER" id="PTHR47649">
    <property type="entry name" value="RIBONUCLEASE D"/>
    <property type="match status" value="1"/>
</dbReference>
<feature type="domain" description="HRDC" evidence="2">
    <location>
        <begin position="208"/>
        <end position="287"/>
    </location>
</feature>
<dbReference type="CDD" id="cd06142">
    <property type="entry name" value="RNaseD_exo"/>
    <property type="match status" value="1"/>
</dbReference>
<dbReference type="SMART" id="SM00341">
    <property type="entry name" value="HRDC"/>
    <property type="match status" value="1"/>
</dbReference>
<feature type="region of interest" description="Disordered" evidence="1">
    <location>
        <begin position="288"/>
        <end position="308"/>
    </location>
</feature>
<dbReference type="InterPro" id="IPR002121">
    <property type="entry name" value="HRDC_dom"/>
</dbReference>
<dbReference type="PANTHER" id="PTHR47649:SF1">
    <property type="entry name" value="RIBONUCLEASE D"/>
    <property type="match status" value="1"/>
</dbReference>
<proteinExistence type="predicted"/>
<dbReference type="PROSITE" id="PS50967">
    <property type="entry name" value="HRDC"/>
    <property type="match status" value="1"/>
</dbReference>